<evidence type="ECO:0000313" key="5">
    <source>
        <dbReference type="Proteomes" id="UP001160148"/>
    </source>
</evidence>
<keyword evidence="5" id="KW-1185">Reference proteome</keyword>
<evidence type="ECO:0008006" key="6">
    <source>
        <dbReference type="Google" id="ProtNLM"/>
    </source>
</evidence>
<evidence type="ECO:0000259" key="2">
    <source>
        <dbReference type="Pfam" id="PF21788"/>
    </source>
</evidence>
<gene>
    <name evidence="4" type="ORF">MEUPH1_LOCUS31001</name>
</gene>
<evidence type="ECO:0000313" key="4">
    <source>
        <dbReference type="EMBL" id="CAI6377796.1"/>
    </source>
</evidence>
<feature type="domain" description="Transposable element P transposase-like GTP-binding insertion" evidence="2">
    <location>
        <begin position="121"/>
        <end position="239"/>
    </location>
</feature>
<dbReference type="Pfam" id="PF21789">
    <property type="entry name" value="TNP-like_RNaseH_C"/>
    <property type="match status" value="1"/>
</dbReference>
<sequence length="560" mass="64320">MILGLQKNQNSQTPKFADHALVFMLRGIAKKWKQPYAYYYSTSTIQTADLVSYLKCIVRSVNKTGLKIVATVCDQGGTNRAAINYLMSETCKNYAERNMEKTNLGFEIDGQEIIPIFDPPHLLKCIRNNLFNKDVIFDMDGNTYTASWDHIVAMYEFDKKNEEFELRTLVKLNDNHINIARSKMKVSNAAQVFSHKVASTMKLVSDNAPKGSLLANAVGTAKFCLFMDKTFDSVNARTINPELGKPLRSAVTDKSSHMDHWKYAIKVFESMKFVNKTNGKTTIPPCIKNWIISLKSFIYLWLQLKKRNFKYFLPRQVNQDSLECFFGSVRSHGVRNINPDAYQFVCSFKTLLINNFTSLKSAGNCEHDDTDGTLDNLKQFIESGTHCVLKEPEENNIIIDIPMLDLPHTFEVCDFTDMTIGYISGYLACTVLKENKFCRLCKNVLISNVKNNNLIRVRDYTTKSLLYPSESFQKIIYQMLYTTKYILPSIDSESIGKQLILLFEINIDFTIKCPIHDIKYLIYDKFKNFFLFTYIKHINHILNGLDRSNHSKSTDILKTA</sequence>
<dbReference type="AlphaFoldDB" id="A0AAV0YE85"/>
<accession>A0AAV0YE85</accession>
<evidence type="ECO:0000259" key="1">
    <source>
        <dbReference type="Pfam" id="PF21787"/>
    </source>
</evidence>
<dbReference type="InterPro" id="IPR048365">
    <property type="entry name" value="TNP-like_RNaseH_N"/>
</dbReference>
<organism evidence="4 5">
    <name type="scientific">Macrosiphum euphorbiae</name>
    <name type="common">potato aphid</name>
    <dbReference type="NCBI Taxonomy" id="13131"/>
    <lineage>
        <taxon>Eukaryota</taxon>
        <taxon>Metazoa</taxon>
        <taxon>Ecdysozoa</taxon>
        <taxon>Arthropoda</taxon>
        <taxon>Hexapoda</taxon>
        <taxon>Insecta</taxon>
        <taxon>Pterygota</taxon>
        <taxon>Neoptera</taxon>
        <taxon>Paraneoptera</taxon>
        <taxon>Hemiptera</taxon>
        <taxon>Sternorrhyncha</taxon>
        <taxon>Aphidomorpha</taxon>
        <taxon>Aphidoidea</taxon>
        <taxon>Aphididae</taxon>
        <taxon>Macrosiphini</taxon>
        <taxon>Macrosiphum</taxon>
    </lineage>
</organism>
<dbReference type="InterPro" id="IPR048367">
    <property type="entry name" value="TNP-like_RNaseH_C"/>
</dbReference>
<protein>
    <recommendedName>
        <fullName evidence="6">Transposable element P transposase</fullName>
    </recommendedName>
</protein>
<dbReference type="PANTHER" id="PTHR47577">
    <property type="entry name" value="THAP DOMAIN-CONTAINING PROTEIN 6"/>
    <property type="match status" value="1"/>
</dbReference>
<comment type="caution">
    <text evidence="4">The sequence shown here is derived from an EMBL/GenBank/DDBJ whole genome shotgun (WGS) entry which is preliminary data.</text>
</comment>
<evidence type="ECO:0000259" key="3">
    <source>
        <dbReference type="Pfam" id="PF21789"/>
    </source>
</evidence>
<dbReference type="Pfam" id="PF21787">
    <property type="entry name" value="TNP-like_RNaseH_N"/>
    <property type="match status" value="1"/>
</dbReference>
<name>A0AAV0YE85_9HEMI</name>
<proteinExistence type="predicted"/>
<feature type="domain" description="Transposable element P transposase-like RNase H" evidence="1">
    <location>
        <begin position="8"/>
        <end position="86"/>
    </location>
</feature>
<dbReference type="InterPro" id="IPR048366">
    <property type="entry name" value="TNP-like_GBD"/>
</dbReference>
<dbReference type="Pfam" id="PF21788">
    <property type="entry name" value="TNP-like_GBD"/>
    <property type="match status" value="1"/>
</dbReference>
<feature type="domain" description="Transposable element P transposase-like RNase H C-terminal" evidence="3">
    <location>
        <begin position="317"/>
        <end position="348"/>
    </location>
</feature>
<dbReference type="EMBL" id="CARXXK010001860">
    <property type="protein sequence ID" value="CAI6377796.1"/>
    <property type="molecule type" value="Genomic_DNA"/>
</dbReference>
<dbReference type="Proteomes" id="UP001160148">
    <property type="component" value="Unassembled WGS sequence"/>
</dbReference>
<dbReference type="PANTHER" id="PTHR47577:SF2">
    <property type="entry name" value="THAP DOMAIN CONTAINING 9"/>
    <property type="match status" value="1"/>
</dbReference>
<reference evidence="4 5" key="1">
    <citation type="submission" date="2023-01" db="EMBL/GenBank/DDBJ databases">
        <authorList>
            <person name="Whitehead M."/>
        </authorList>
    </citation>
    <scope>NUCLEOTIDE SEQUENCE [LARGE SCALE GENOMIC DNA]</scope>
</reference>